<organism evidence="2 3">
    <name type="scientific">Caligus rogercresseyi</name>
    <name type="common">Sea louse</name>
    <dbReference type="NCBI Taxonomy" id="217165"/>
    <lineage>
        <taxon>Eukaryota</taxon>
        <taxon>Metazoa</taxon>
        <taxon>Ecdysozoa</taxon>
        <taxon>Arthropoda</taxon>
        <taxon>Crustacea</taxon>
        <taxon>Multicrustacea</taxon>
        <taxon>Hexanauplia</taxon>
        <taxon>Copepoda</taxon>
        <taxon>Siphonostomatoida</taxon>
        <taxon>Caligidae</taxon>
        <taxon>Caligus</taxon>
    </lineage>
</organism>
<reference evidence="3" key="1">
    <citation type="submission" date="2021-01" db="EMBL/GenBank/DDBJ databases">
        <title>Caligus Genome Assembly.</title>
        <authorList>
            <person name="Gallardo-Escarate C."/>
        </authorList>
    </citation>
    <scope>NUCLEOTIDE SEQUENCE [LARGE SCALE GENOMIC DNA]</scope>
</reference>
<sequence>MDPLSELLPLFRPVPNEILLRHMEDLENSNDAEIPLILKELLPFAHSWNDFLSRFHGFLRSSGLFCPSSSASTPDLHPPPRPSPTSSSSRSAWISSSKRQALPDYSKEGSPL</sequence>
<protein>
    <submittedName>
        <fullName evidence="2">Uncharacterized protein</fullName>
    </submittedName>
</protein>
<feature type="compositionally biased region" description="Low complexity" evidence="1">
    <location>
        <begin position="84"/>
        <end position="97"/>
    </location>
</feature>
<keyword evidence="3" id="KW-1185">Reference proteome</keyword>
<dbReference type="Proteomes" id="UP000595437">
    <property type="component" value="Chromosome 4"/>
</dbReference>
<dbReference type="EMBL" id="CP045893">
    <property type="protein sequence ID" value="QQP53565.1"/>
    <property type="molecule type" value="Genomic_DNA"/>
</dbReference>
<evidence type="ECO:0000256" key="1">
    <source>
        <dbReference type="SAM" id="MobiDB-lite"/>
    </source>
</evidence>
<accession>A0A7T8KCU4</accession>
<proteinExistence type="predicted"/>
<name>A0A7T8KCU4_CALRO</name>
<evidence type="ECO:0000313" key="3">
    <source>
        <dbReference type="Proteomes" id="UP000595437"/>
    </source>
</evidence>
<gene>
    <name evidence="2" type="ORF">FKW44_006085</name>
</gene>
<evidence type="ECO:0000313" key="2">
    <source>
        <dbReference type="EMBL" id="QQP53565.1"/>
    </source>
</evidence>
<feature type="region of interest" description="Disordered" evidence="1">
    <location>
        <begin position="69"/>
        <end position="112"/>
    </location>
</feature>
<dbReference type="AlphaFoldDB" id="A0A7T8KCU4"/>